<dbReference type="Proteomes" id="UP000264294">
    <property type="component" value="Unassembled WGS sequence"/>
</dbReference>
<sequence length="66" mass="7550">MKQSLLKDTECIIFLNIDELYRQTLNQGTSIVFTYRRFDSIQVVLPATPAGTYQGAFCITVRYPIS</sequence>
<keyword evidence="3" id="KW-1185">Reference proteome</keyword>
<accession>A0ABX9KZE8</accession>
<evidence type="ECO:0000259" key="1">
    <source>
        <dbReference type="Pfam" id="PF13157"/>
    </source>
</evidence>
<proteinExistence type="predicted"/>
<comment type="caution">
    <text evidence="2">The sequence shown here is derived from an EMBL/GenBank/DDBJ whole genome shotgun (WGS) entry which is preliminary data.</text>
</comment>
<dbReference type="InterPro" id="IPR025055">
    <property type="entry name" value="Ena_core"/>
</dbReference>
<evidence type="ECO:0000313" key="3">
    <source>
        <dbReference type="Proteomes" id="UP000264294"/>
    </source>
</evidence>
<dbReference type="Pfam" id="PF13157">
    <property type="entry name" value="Enas"/>
    <property type="match status" value="1"/>
</dbReference>
<organism evidence="2 3">
    <name type="scientific">Bacillus clarus</name>
    <dbReference type="NCBI Taxonomy" id="2338372"/>
    <lineage>
        <taxon>Bacteria</taxon>
        <taxon>Bacillati</taxon>
        <taxon>Bacillota</taxon>
        <taxon>Bacilli</taxon>
        <taxon>Bacillales</taxon>
        <taxon>Bacillaceae</taxon>
        <taxon>Bacillus</taxon>
        <taxon>Bacillus cereus group</taxon>
    </lineage>
</organism>
<gene>
    <name evidence="2" type="ORF">D0U04_05640</name>
</gene>
<reference evidence="2 3" key="1">
    <citation type="submission" date="2018-08" db="EMBL/GenBank/DDBJ databases">
        <title>Bacillus clarus sp. nov. strain PS00077A.</title>
        <authorList>
            <person name="Mendez Acevedo M."/>
            <person name="Carroll L."/>
            <person name="Mukherjee M."/>
            <person name="Wiedmann M."/>
            <person name="Kovac J."/>
        </authorList>
    </citation>
    <scope>NUCLEOTIDE SEQUENCE [LARGE SCALE GENOMIC DNA]</scope>
    <source>
        <strain evidence="2 3">PS00077A</strain>
    </source>
</reference>
<name>A0ABX9KZE8_9BACI</name>
<evidence type="ECO:0000313" key="2">
    <source>
        <dbReference type="EMBL" id="RFT67940.1"/>
    </source>
</evidence>
<feature type="domain" description="Endospore appendages core" evidence="1">
    <location>
        <begin position="13"/>
        <end position="65"/>
    </location>
</feature>
<protein>
    <submittedName>
        <fullName evidence="2">DUF3992 domain-containing protein</fullName>
    </submittedName>
</protein>
<dbReference type="EMBL" id="QVOD01000004">
    <property type="protein sequence ID" value="RFT67940.1"/>
    <property type="molecule type" value="Genomic_DNA"/>
</dbReference>